<dbReference type="PANTHER" id="PTHR46910">
    <property type="entry name" value="TRANSCRIPTION FACTOR PDR1"/>
    <property type="match status" value="1"/>
</dbReference>
<dbReference type="InterPro" id="IPR007219">
    <property type="entry name" value="XnlR_reg_dom"/>
</dbReference>
<dbReference type="SMART" id="SM00906">
    <property type="entry name" value="Fungal_trans"/>
    <property type="match status" value="1"/>
</dbReference>
<dbReference type="CDD" id="cd12148">
    <property type="entry name" value="fungal_TF_MHR"/>
    <property type="match status" value="1"/>
</dbReference>
<dbReference type="PROSITE" id="PS50048">
    <property type="entry name" value="ZN2_CY6_FUNGAL_2"/>
    <property type="match status" value="1"/>
</dbReference>
<dbReference type="InterPro" id="IPR001138">
    <property type="entry name" value="Zn2Cys6_DnaBD"/>
</dbReference>
<keyword evidence="1" id="KW-0479">Metal-binding</keyword>
<dbReference type="Gene3D" id="4.10.240.10">
    <property type="entry name" value="Zn(2)-C6 fungal-type DNA-binding domain"/>
    <property type="match status" value="1"/>
</dbReference>
<evidence type="ECO:0000259" key="5">
    <source>
        <dbReference type="PROSITE" id="PS50048"/>
    </source>
</evidence>
<dbReference type="InterPro" id="IPR050987">
    <property type="entry name" value="AtrR-like"/>
</dbReference>
<keyword evidence="3" id="KW-0175">Coiled coil</keyword>
<feature type="compositionally biased region" description="Polar residues" evidence="4">
    <location>
        <begin position="34"/>
        <end position="55"/>
    </location>
</feature>
<gene>
    <name evidence="6" type="ORF">LTR78_001245</name>
</gene>
<evidence type="ECO:0000256" key="4">
    <source>
        <dbReference type="SAM" id="MobiDB-lite"/>
    </source>
</evidence>
<evidence type="ECO:0000256" key="3">
    <source>
        <dbReference type="SAM" id="Coils"/>
    </source>
</evidence>
<dbReference type="GO" id="GO:0000981">
    <property type="term" value="F:DNA-binding transcription factor activity, RNA polymerase II-specific"/>
    <property type="evidence" value="ECO:0007669"/>
    <property type="project" value="InterPro"/>
</dbReference>
<keyword evidence="7" id="KW-1185">Reference proteome</keyword>
<evidence type="ECO:0000256" key="1">
    <source>
        <dbReference type="ARBA" id="ARBA00022723"/>
    </source>
</evidence>
<evidence type="ECO:0000313" key="7">
    <source>
        <dbReference type="Proteomes" id="UP001274830"/>
    </source>
</evidence>
<dbReference type="InterPro" id="IPR036864">
    <property type="entry name" value="Zn2-C6_fun-type_DNA-bd_sf"/>
</dbReference>
<accession>A0AAE0WVX6</accession>
<dbReference type="Pfam" id="PF00172">
    <property type="entry name" value="Zn_clus"/>
    <property type="match status" value="1"/>
</dbReference>
<dbReference type="AlphaFoldDB" id="A0AAE0WVX6"/>
<dbReference type="GO" id="GO:0008270">
    <property type="term" value="F:zinc ion binding"/>
    <property type="evidence" value="ECO:0007669"/>
    <property type="project" value="InterPro"/>
</dbReference>
<dbReference type="SUPFAM" id="SSF57701">
    <property type="entry name" value="Zn2/Cys6 DNA-binding domain"/>
    <property type="match status" value="1"/>
</dbReference>
<feature type="compositionally biased region" description="Low complexity" evidence="4">
    <location>
        <begin position="812"/>
        <end position="830"/>
    </location>
</feature>
<dbReference type="Proteomes" id="UP001274830">
    <property type="component" value="Unassembled WGS sequence"/>
</dbReference>
<dbReference type="PROSITE" id="PS00463">
    <property type="entry name" value="ZN2_CY6_FUNGAL_1"/>
    <property type="match status" value="1"/>
</dbReference>
<dbReference type="PANTHER" id="PTHR46910:SF1">
    <property type="entry name" value="MISCELLANEOUS ZN(II)2CYS6 TRANSCRIPTION FACTOR (EUROFUNG)-RELATED"/>
    <property type="match status" value="1"/>
</dbReference>
<evidence type="ECO:0000256" key="2">
    <source>
        <dbReference type="ARBA" id="ARBA00023242"/>
    </source>
</evidence>
<organism evidence="6 7">
    <name type="scientific">Recurvomyces mirabilis</name>
    <dbReference type="NCBI Taxonomy" id="574656"/>
    <lineage>
        <taxon>Eukaryota</taxon>
        <taxon>Fungi</taxon>
        <taxon>Dikarya</taxon>
        <taxon>Ascomycota</taxon>
        <taxon>Pezizomycotina</taxon>
        <taxon>Dothideomycetes</taxon>
        <taxon>Dothideomycetidae</taxon>
        <taxon>Mycosphaerellales</taxon>
        <taxon>Teratosphaeriaceae</taxon>
        <taxon>Recurvomyces</taxon>
    </lineage>
</organism>
<dbReference type="SMART" id="SM00066">
    <property type="entry name" value="GAL4"/>
    <property type="match status" value="1"/>
</dbReference>
<feature type="compositionally biased region" description="Low complexity" evidence="4">
    <location>
        <begin position="780"/>
        <end position="801"/>
    </location>
</feature>
<dbReference type="GO" id="GO:0006351">
    <property type="term" value="P:DNA-templated transcription"/>
    <property type="evidence" value="ECO:0007669"/>
    <property type="project" value="InterPro"/>
</dbReference>
<feature type="compositionally biased region" description="Basic and acidic residues" evidence="4">
    <location>
        <begin position="130"/>
        <end position="140"/>
    </location>
</feature>
<feature type="domain" description="Zn(2)-C6 fungal-type" evidence="5">
    <location>
        <begin position="133"/>
        <end position="164"/>
    </location>
</feature>
<reference evidence="6" key="1">
    <citation type="submission" date="2023-07" db="EMBL/GenBank/DDBJ databases">
        <title>Black Yeasts Isolated from many extreme environments.</title>
        <authorList>
            <person name="Coleine C."/>
            <person name="Stajich J.E."/>
            <person name="Selbmann L."/>
        </authorList>
    </citation>
    <scope>NUCLEOTIDE SEQUENCE</scope>
    <source>
        <strain evidence="6">CCFEE 5485</strain>
    </source>
</reference>
<dbReference type="Pfam" id="PF04082">
    <property type="entry name" value="Fungal_trans"/>
    <property type="match status" value="1"/>
</dbReference>
<comment type="caution">
    <text evidence="6">The sequence shown here is derived from an EMBL/GenBank/DDBJ whole genome shotgun (WGS) entry which is preliminary data.</text>
</comment>
<keyword evidence="2" id="KW-0539">Nucleus</keyword>
<feature type="compositionally biased region" description="Polar residues" evidence="4">
    <location>
        <begin position="831"/>
        <end position="840"/>
    </location>
</feature>
<feature type="region of interest" description="Disordered" evidence="4">
    <location>
        <begin position="1"/>
        <end position="55"/>
    </location>
</feature>
<evidence type="ECO:0000313" key="6">
    <source>
        <dbReference type="EMBL" id="KAK3678792.1"/>
    </source>
</evidence>
<dbReference type="GO" id="GO:0003677">
    <property type="term" value="F:DNA binding"/>
    <property type="evidence" value="ECO:0007669"/>
    <property type="project" value="InterPro"/>
</dbReference>
<feature type="region of interest" description="Disordered" evidence="4">
    <location>
        <begin position="112"/>
        <end position="140"/>
    </location>
</feature>
<sequence length="857" mass="94206">MDGSRGHFQPPPLMPPMTSAPYEVPMLPHAAPSASMTSASGPYASHNGQQSTEPMPSPALTNMSMPQTNGMPPPQYQCANGPVGSADSSTMMQDQFFANDASMSTPGISPTHASAAALSAQKRAYRQRRKDPSCDACRERKVKCDASDASSCSECSSRGVKCQFTKETNRRMSSIKQVQDLEKQLAQAKQHIAQLRTILQDGGAMDLDAALNVPTLQLPDSSSKERRLGPAPIDGFDETRRNIRNFSRGIFKPPAPYKQSGPQPLFPYANHPLPPKQVVDRLLSHYHGSVHVYAPMIHWPTFMQEYDSVYRAGTFQQSTQLWVALFHGVLACGTLMDPQPNSSAQEGEGAAYVDMCMRCLNTWTDEPDMDSARASLLISIYFVEVNLRTGGWVWLGAAVRIAQDIGLHTERGPYPPVETEMRRRVWWSIYNWDRLLSLEIGRPLHIDDDDCDASEPTPVNDDAIRPTGVILPPQGKMGPNGLMAVVPVVRITAQLKKTLKSRTIAAATLATYDDHFKSVMASYPDPFPINSSAHLDPRLLTAACSLQTSRFFLYRHNLSPSCRPQDRRDALDRCVSVARDTARYVERSMQQAQSPSASGYFSPTHMANWAARFRTMAPAFFCNHLWRCTLVLCIRLDFASALTLVQASAAAGDMRKSNIACGRYLAFFLDKLIQRLRTGSTMQHLEMDEEMLAYTSGDMQGCAEEAWAWAGSETGANLNQTNGSVAPDGMTQPHGQVDMGPTQPLSEREMQGWGGWEHIQRTLQGLLQEHQTQHGPPQGQLPQSANMQQQPQQQQPPSMQQGTYTQAPPYPQSSLQYTSSSSGGSVGLTPAQLSHQTSVSPAPGNGGSSRISIKDIM</sequence>
<dbReference type="EMBL" id="JAUTXT010000003">
    <property type="protein sequence ID" value="KAK3678792.1"/>
    <property type="molecule type" value="Genomic_DNA"/>
</dbReference>
<dbReference type="CDD" id="cd00067">
    <property type="entry name" value="GAL4"/>
    <property type="match status" value="1"/>
</dbReference>
<feature type="region of interest" description="Disordered" evidence="4">
    <location>
        <begin position="769"/>
        <end position="857"/>
    </location>
</feature>
<protein>
    <recommendedName>
        <fullName evidence="5">Zn(2)-C6 fungal-type domain-containing protein</fullName>
    </recommendedName>
</protein>
<proteinExistence type="predicted"/>
<feature type="region of interest" description="Disordered" evidence="4">
    <location>
        <begin position="718"/>
        <end position="751"/>
    </location>
</feature>
<name>A0AAE0WVX6_9PEZI</name>
<feature type="coiled-coil region" evidence="3">
    <location>
        <begin position="171"/>
        <end position="198"/>
    </location>
</feature>